<evidence type="ECO:0000313" key="3">
    <source>
        <dbReference type="Proteomes" id="UP000059680"/>
    </source>
</evidence>
<dbReference type="EMBL" id="AP014963">
    <property type="protein sequence ID" value="BAT01468.1"/>
    <property type="molecule type" value="Genomic_DNA"/>
</dbReference>
<keyword evidence="3" id="KW-1185">Reference proteome</keyword>
<feature type="non-terminal residue" evidence="2">
    <location>
        <position position="1"/>
    </location>
</feature>
<dbReference type="InParanoid" id="A0A0P0X632"/>
<proteinExistence type="predicted"/>
<organism evidence="2 3">
    <name type="scientific">Oryza sativa subsp. japonica</name>
    <name type="common">Rice</name>
    <dbReference type="NCBI Taxonomy" id="39947"/>
    <lineage>
        <taxon>Eukaryota</taxon>
        <taxon>Viridiplantae</taxon>
        <taxon>Streptophyta</taxon>
        <taxon>Embryophyta</taxon>
        <taxon>Tracheophyta</taxon>
        <taxon>Spermatophyta</taxon>
        <taxon>Magnoliopsida</taxon>
        <taxon>Liliopsida</taxon>
        <taxon>Poales</taxon>
        <taxon>Poaceae</taxon>
        <taxon>BOP clade</taxon>
        <taxon>Oryzoideae</taxon>
        <taxon>Oryzeae</taxon>
        <taxon>Oryzinae</taxon>
        <taxon>Oryza</taxon>
        <taxon>Oryza sativa</taxon>
    </lineage>
</organism>
<reference evidence="2 3" key="3">
    <citation type="journal article" date="2013" name="Rice">
        <title>Improvement of the Oryza sativa Nipponbare reference genome using next generation sequence and optical map data.</title>
        <authorList>
            <person name="Kawahara Y."/>
            <person name="de la Bastide M."/>
            <person name="Hamilton J.P."/>
            <person name="Kanamori H."/>
            <person name="McCombie W.R."/>
            <person name="Ouyang S."/>
            <person name="Schwartz D.C."/>
            <person name="Tanaka T."/>
            <person name="Wu J."/>
            <person name="Zhou S."/>
            <person name="Childs K.L."/>
            <person name="Davidson R.M."/>
            <person name="Lin H."/>
            <person name="Quesada-Ocampo L."/>
            <person name="Vaillancourt B."/>
            <person name="Sakai H."/>
            <person name="Lee S.S."/>
            <person name="Kim J."/>
            <person name="Numa H."/>
            <person name="Itoh T."/>
            <person name="Buell C.R."/>
            <person name="Matsumoto T."/>
        </authorList>
    </citation>
    <scope>NUCLEOTIDE SEQUENCE [LARGE SCALE GENOMIC DNA]</scope>
    <source>
        <strain evidence="3">cv. Nipponbare</strain>
    </source>
</reference>
<evidence type="ECO:0000313" key="2">
    <source>
        <dbReference type="EMBL" id="BAT01468.1"/>
    </source>
</evidence>
<protein>
    <submittedName>
        <fullName evidence="2">Os07g0479150 protein</fullName>
    </submittedName>
</protein>
<reference evidence="2 3" key="2">
    <citation type="journal article" date="2013" name="Plant Cell Physiol.">
        <title>Rice Annotation Project Database (RAP-DB): an integrative and interactive database for rice genomics.</title>
        <authorList>
            <person name="Sakai H."/>
            <person name="Lee S.S."/>
            <person name="Tanaka T."/>
            <person name="Numa H."/>
            <person name="Kim J."/>
            <person name="Kawahara Y."/>
            <person name="Wakimoto H."/>
            <person name="Yang C.C."/>
            <person name="Iwamoto M."/>
            <person name="Abe T."/>
            <person name="Yamada Y."/>
            <person name="Muto A."/>
            <person name="Inokuchi H."/>
            <person name="Ikemura T."/>
            <person name="Matsumoto T."/>
            <person name="Sasaki T."/>
            <person name="Itoh T."/>
        </authorList>
    </citation>
    <scope>NUCLEOTIDE SEQUENCE [LARGE SCALE GENOMIC DNA]</scope>
    <source>
        <strain evidence="3">cv. Nipponbare</strain>
    </source>
</reference>
<evidence type="ECO:0000256" key="1">
    <source>
        <dbReference type="SAM" id="MobiDB-lite"/>
    </source>
</evidence>
<dbReference type="Gramene" id="Os07t0479150-01">
    <property type="protein sequence ID" value="Os07t0479150-01"/>
    <property type="gene ID" value="Os07g0479150"/>
</dbReference>
<name>A0A0P0X632_ORYSJ</name>
<dbReference type="Proteomes" id="UP000059680">
    <property type="component" value="Chromosome 7"/>
</dbReference>
<dbReference type="AlphaFoldDB" id="A0A0P0X632"/>
<sequence length="101" mass="11426">YATSKRTHLISSHLIVGRIWRIVCVWWGRGWEKNLRELDGGGGGDDGVAEQLGGEREQAVLLRDLGVRERREDAPEVDPQDLQLHRPRRCHHGTRVSPAAN</sequence>
<reference evidence="3" key="1">
    <citation type="journal article" date="2005" name="Nature">
        <title>The map-based sequence of the rice genome.</title>
        <authorList>
            <consortium name="International rice genome sequencing project (IRGSP)"/>
            <person name="Matsumoto T."/>
            <person name="Wu J."/>
            <person name="Kanamori H."/>
            <person name="Katayose Y."/>
            <person name="Fujisawa M."/>
            <person name="Namiki N."/>
            <person name="Mizuno H."/>
            <person name="Yamamoto K."/>
            <person name="Antonio B.A."/>
            <person name="Baba T."/>
            <person name="Sakata K."/>
            <person name="Nagamura Y."/>
            <person name="Aoki H."/>
            <person name="Arikawa K."/>
            <person name="Arita K."/>
            <person name="Bito T."/>
            <person name="Chiden Y."/>
            <person name="Fujitsuka N."/>
            <person name="Fukunaka R."/>
            <person name="Hamada M."/>
            <person name="Harada C."/>
            <person name="Hayashi A."/>
            <person name="Hijishita S."/>
            <person name="Honda M."/>
            <person name="Hosokawa S."/>
            <person name="Ichikawa Y."/>
            <person name="Idonuma A."/>
            <person name="Iijima M."/>
            <person name="Ikeda M."/>
            <person name="Ikeno M."/>
            <person name="Ito K."/>
            <person name="Ito S."/>
            <person name="Ito T."/>
            <person name="Ito Y."/>
            <person name="Ito Y."/>
            <person name="Iwabuchi A."/>
            <person name="Kamiya K."/>
            <person name="Karasawa W."/>
            <person name="Kurita K."/>
            <person name="Katagiri S."/>
            <person name="Kikuta A."/>
            <person name="Kobayashi H."/>
            <person name="Kobayashi N."/>
            <person name="Machita K."/>
            <person name="Maehara T."/>
            <person name="Masukawa M."/>
            <person name="Mizubayashi T."/>
            <person name="Mukai Y."/>
            <person name="Nagasaki H."/>
            <person name="Nagata Y."/>
            <person name="Naito S."/>
            <person name="Nakashima M."/>
            <person name="Nakama Y."/>
            <person name="Nakamichi Y."/>
            <person name="Nakamura M."/>
            <person name="Meguro A."/>
            <person name="Negishi M."/>
            <person name="Ohta I."/>
            <person name="Ohta T."/>
            <person name="Okamoto M."/>
            <person name="Ono N."/>
            <person name="Saji S."/>
            <person name="Sakaguchi M."/>
            <person name="Sakai K."/>
            <person name="Shibata M."/>
            <person name="Shimokawa T."/>
            <person name="Song J."/>
            <person name="Takazaki Y."/>
            <person name="Terasawa K."/>
            <person name="Tsugane M."/>
            <person name="Tsuji K."/>
            <person name="Ueda S."/>
            <person name="Waki K."/>
            <person name="Yamagata H."/>
            <person name="Yamamoto M."/>
            <person name="Yamamoto S."/>
            <person name="Yamane H."/>
            <person name="Yoshiki S."/>
            <person name="Yoshihara R."/>
            <person name="Yukawa K."/>
            <person name="Zhong H."/>
            <person name="Yano M."/>
            <person name="Yuan Q."/>
            <person name="Ouyang S."/>
            <person name="Liu J."/>
            <person name="Jones K.M."/>
            <person name="Gansberger K."/>
            <person name="Moffat K."/>
            <person name="Hill J."/>
            <person name="Bera J."/>
            <person name="Fadrosh D."/>
            <person name="Jin S."/>
            <person name="Johri S."/>
            <person name="Kim M."/>
            <person name="Overton L."/>
            <person name="Reardon M."/>
            <person name="Tsitrin T."/>
            <person name="Vuong H."/>
            <person name="Weaver B."/>
            <person name="Ciecko A."/>
            <person name="Tallon L."/>
            <person name="Jackson J."/>
            <person name="Pai G."/>
            <person name="Aken S.V."/>
            <person name="Utterback T."/>
            <person name="Reidmuller S."/>
            <person name="Feldblyum T."/>
            <person name="Hsiao J."/>
            <person name="Zismann V."/>
            <person name="Iobst S."/>
            <person name="de Vazeille A.R."/>
            <person name="Buell C.R."/>
            <person name="Ying K."/>
            <person name="Li Y."/>
            <person name="Lu T."/>
            <person name="Huang Y."/>
            <person name="Zhao Q."/>
            <person name="Feng Q."/>
            <person name="Zhang L."/>
            <person name="Zhu J."/>
            <person name="Weng Q."/>
            <person name="Mu J."/>
            <person name="Lu Y."/>
            <person name="Fan D."/>
            <person name="Liu Y."/>
            <person name="Guan J."/>
            <person name="Zhang Y."/>
            <person name="Yu S."/>
            <person name="Liu X."/>
            <person name="Zhang Y."/>
            <person name="Hong G."/>
            <person name="Han B."/>
            <person name="Choisne N."/>
            <person name="Demange N."/>
            <person name="Orjeda G."/>
            <person name="Samain S."/>
            <person name="Cattolico L."/>
            <person name="Pelletier E."/>
            <person name="Couloux A."/>
            <person name="Segurens B."/>
            <person name="Wincker P."/>
            <person name="D'Hont A."/>
            <person name="Scarpelli C."/>
            <person name="Weissenbach J."/>
            <person name="Salanoubat M."/>
            <person name="Quetier F."/>
            <person name="Yu Y."/>
            <person name="Kim H.R."/>
            <person name="Rambo T."/>
            <person name="Currie J."/>
            <person name="Collura K."/>
            <person name="Luo M."/>
            <person name="Yang T."/>
            <person name="Ammiraju J.S.S."/>
            <person name="Engler F."/>
            <person name="Soderlund C."/>
            <person name="Wing R.A."/>
            <person name="Palmer L.E."/>
            <person name="de la Bastide M."/>
            <person name="Spiegel L."/>
            <person name="Nascimento L."/>
            <person name="Zutavern T."/>
            <person name="O'Shaughnessy A."/>
            <person name="Dike S."/>
            <person name="Dedhia N."/>
            <person name="Preston R."/>
            <person name="Balija V."/>
            <person name="McCombie W.R."/>
            <person name="Chow T."/>
            <person name="Chen H."/>
            <person name="Chung M."/>
            <person name="Chen C."/>
            <person name="Shaw J."/>
            <person name="Wu H."/>
            <person name="Hsiao K."/>
            <person name="Chao Y."/>
            <person name="Chu M."/>
            <person name="Cheng C."/>
            <person name="Hour A."/>
            <person name="Lee P."/>
            <person name="Lin S."/>
            <person name="Lin Y."/>
            <person name="Liou J."/>
            <person name="Liu S."/>
            <person name="Hsing Y."/>
            <person name="Raghuvanshi S."/>
            <person name="Mohanty A."/>
            <person name="Bharti A.K."/>
            <person name="Gaur A."/>
            <person name="Gupta V."/>
            <person name="Kumar D."/>
            <person name="Ravi V."/>
            <person name="Vij S."/>
            <person name="Kapur A."/>
            <person name="Khurana P."/>
            <person name="Khurana P."/>
            <person name="Khurana J.P."/>
            <person name="Tyagi A.K."/>
            <person name="Gaikwad K."/>
            <person name="Singh A."/>
            <person name="Dalal V."/>
            <person name="Srivastava S."/>
            <person name="Dixit A."/>
            <person name="Pal A.K."/>
            <person name="Ghazi I.A."/>
            <person name="Yadav M."/>
            <person name="Pandit A."/>
            <person name="Bhargava A."/>
            <person name="Sureshbabu K."/>
            <person name="Batra K."/>
            <person name="Sharma T.R."/>
            <person name="Mohapatra T."/>
            <person name="Singh N.K."/>
            <person name="Messing J."/>
            <person name="Nelson A.B."/>
            <person name="Fuks G."/>
            <person name="Kavchok S."/>
            <person name="Keizer G."/>
            <person name="Linton E."/>
            <person name="Llaca V."/>
            <person name="Song R."/>
            <person name="Tanyolac B."/>
            <person name="Young S."/>
            <person name="Ho-Il K."/>
            <person name="Hahn J.H."/>
            <person name="Sangsakoo G."/>
            <person name="Vanavichit A."/>
            <person name="de Mattos Luiz.A.T."/>
            <person name="Zimmer P.D."/>
            <person name="Malone G."/>
            <person name="Dellagostin O."/>
            <person name="de Oliveira A.C."/>
            <person name="Bevan M."/>
            <person name="Bancroft I."/>
            <person name="Minx P."/>
            <person name="Cordum H."/>
            <person name="Wilson R."/>
            <person name="Cheng Z."/>
            <person name="Jin W."/>
            <person name="Jiang J."/>
            <person name="Leong S.A."/>
            <person name="Iwama H."/>
            <person name="Gojobori T."/>
            <person name="Itoh T."/>
            <person name="Niimura Y."/>
            <person name="Fujii Y."/>
            <person name="Habara T."/>
            <person name="Sakai H."/>
            <person name="Sato Y."/>
            <person name="Wilson G."/>
            <person name="Kumar K."/>
            <person name="McCouch S."/>
            <person name="Juretic N."/>
            <person name="Hoen D."/>
            <person name="Wright S."/>
            <person name="Bruskiewich R."/>
            <person name="Bureau T."/>
            <person name="Miyao A."/>
            <person name="Hirochika H."/>
            <person name="Nishikawa T."/>
            <person name="Kadowaki K."/>
            <person name="Sugiura M."/>
            <person name="Burr B."/>
            <person name="Sasaki T."/>
        </authorList>
    </citation>
    <scope>NUCLEOTIDE SEQUENCE [LARGE SCALE GENOMIC DNA]</scope>
    <source>
        <strain evidence="3">cv. Nipponbare</strain>
    </source>
</reference>
<accession>A0A0P0X632</accession>
<feature type="compositionally biased region" description="Basic residues" evidence="1">
    <location>
        <begin position="85"/>
        <end position="94"/>
    </location>
</feature>
<feature type="region of interest" description="Disordered" evidence="1">
    <location>
        <begin position="70"/>
        <end position="101"/>
    </location>
</feature>
<gene>
    <name evidence="2" type="ordered locus">Os07g0479150</name>
    <name evidence="2" type="ORF">OSNPB_070479150</name>
</gene>
<dbReference type="PaxDb" id="39947-A0A0P0X632"/>
<dbReference type="SMR" id="A0A0P0X632"/>